<feature type="compositionally biased region" description="Basic and acidic residues" evidence="9">
    <location>
        <begin position="1083"/>
        <end position="1093"/>
    </location>
</feature>
<feature type="domain" description="DNA-directed RNA polymerase subunit 2 hybrid-binding" evidence="10">
    <location>
        <begin position="737"/>
        <end position="1100"/>
    </location>
</feature>
<keyword evidence="7" id="KW-0862">Zinc</keyword>
<dbReference type="GO" id="GO:0003899">
    <property type="term" value="F:DNA-directed RNA polymerase activity"/>
    <property type="evidence" value="ECO:0007669"/>
    <property type="project" value="UniProtKB-EC"/>
</dbReference>
<dbReference type="InterPro" id="IPR007644">
    <property type="entry name" value="RNA_pol_bsu_protrusion"/>
</dbReference>
<evidence type="ECO:0000256" key="1">
    <source>
        <dbReference type="ARBA" id="ARBA00006835"/>
    </source>
</evidence>
<evidence type="ECO:0000256" key="3">
    <source>
        <dbReference type="ARBA" id="ARBA00022478"/>
    </source>
</evidence>
<evidence type="ECO:0000259" key="15">
    <source>
        <dbReference type="Pfam" id="PF04566"/>
    </source>
</evidence>
<evidence type="ECO:0000256" key="9">
    <source>
        <dbReference type="SAM" id="MobiDB-lite"/>
    </source>
</evidence>
<dbReference type="Gene3D" id="2.40.270.10">
    <property type="entry name" value="DNA-directed RNA polymerase, subunit 2, domain 6"/>
    <property type="match status" value="1"/>
</dbReference>
<dbReference type="Gene3D" id="3.90.1100.10">
    <property type="match status" value="1"/>
</dbReference>
<proteinExistence type="inferred from homology"/>
<dbReference type="GO" id="GO:0000428">
    <property type="term" value="C:DNA-directed RNA polymerase complex"/>
    <property type="evidence" value="ECO:0007669"/>
    <property type="project" value="UniProtKB-KW"/>
</dbReference>
<keyword evidence="8" id="KW-0804">Transcription</keyword>
<reference evidence="16" key="1">
    <citation type="journal article" date="2020" name="Nature">
        <title>Giant virus diversity and host interactions through global metagenomics.</title>
        <authorList>
            <person name="Schulz F."/>
            <person name="Roux S."/>
            <person name="Paez-Espino D."/>
            <person name="Jungbluth S."/>
            <person name="Walsh D.A."/>
            <person name="Denef V.J."/>
            <person name="McMahon K.D."/>
            <person name="Konstantinidis K.T."/>
            <person name="Eloe-Fadrosh E.A."/>
            <person name="Kyrpides N.C."/>
            <person name="Woyke T."/>
        </authorList>
    </citation>
    <scope>NUCLEOTIDE SEQUENCE</scope>
    <source>
        <strain evidence="16">GVMAG-M-3300023174-57</strain>
    </source>
</reference>
<feature type="domain" description="RNA polymerase beta subunit protrusion" evidence="13">
    <location>
        <begin position="25"/>
        <end position="417"/>
    </location>
</feature>
<feature type="domain" description="RNA polymerase Rpb2" evidence="15">
    <location>
        <begin position="566"/>
        <end position="623"/>
    </location>
</feature>
<evidence type="ECO:0000256" key="6">
    <source>
        <dbReference type="ARBA" id="ARBA00022723"/>
    </source>
</evidence>
<dbReference type="GO" id="GO:0046872">
    <property type="term" value="F:metal ion binding"/>
    <property type="evidence" value="ECO:0007669"/>
    <property type="project" value="UniProtKB-KW"/>
</dbReference>
<comment type="similarity">
    <text evidence="1">Belongs to the RNA polymerase beta chain family.</text>
</comment>
<evidence type="ECO:0000313" key="16">
    <source>
        <dbReference type="EMBL" id="QHT19242.1"/>
    </source>
</evidence>
<evidence type="ECO:0000259" key="10">
    <source>
        <dbReference type="Pfam" id="PF00562"/>
    </source>
</evidence>
<dbReference type="GO" id="GO:0003677">
    <property type="term" value="F:DNA binding"/>
    <property type="evidence" value="ECO:0007669"/>
    <property type="project" value="InterPro"/>
</dbReference>
<keyword evidence="6" id="KW-0479">Metal-binding</keyword>
<dbReference type="InterPro" id="IPR007120">
    <property type="entry name" value="DNA-dir_RNAP_su2_dom"/>
</dbReference>
<dbReference type="InterPro" id="IPR007646">
    <property type="entry name" value="RNA_pol_Rpb2_4"/>
</dbReference>
<protein>
    <recommendedName>
        <fullName evidence="2">DNA-directed RNA polymerase</fullName>
        <ecNumber evidence="2">2.7.7.6</ecNumber>
    </recommendedName>
</protein>
<evidence type="ECO:0000256" key="5">
    <source>
        <dbReference type="ARBA" id="ARBA00022695"/>
    </source>
</evidence>
<dbReference type="InterPro" id="IPR007641">
    <property type="entry name" value="RNA_pol_Rpb2_7"/>
</dbReference>
<evidence type="ECO:0000259" key="13">
    <source>
        <dbReference type="Pfam" id="PF04563"/>
    </source>
</evidence>
<evidence type="ECO:0000259" key="12">
    <source>
        <dbReference type="Pfam" id="PF04561"/>
    </source>
</evidence>
<sequence>MSYESVSDLPLRILNAYYEQTPLFLTRHHIDSYEHFVFNEMSRLIHSMNPILILKEPLAPDQGLYKYKTEIYIGGKVAEPKDLRINVGAPIITLDGGKTVRRMFPNEARLRGLTYAALIRADIDIVVTRTVKQGEEFVSSERTIPFTNFPLFRLPVLLRSKLCVLGESLSDDAAIQMGESPLEHGGYFIIDGAEKLLITRQEQAFNSLYVARKAPTDLETSVYVSVVSQNPETKTNRRCSIYLDRESSVMRVSVPSVRGNIPLFVLFRALGIESDREIIRMIFPDETSAFTRLYEDLLIPSIEDAWPITTQAMAIHFIASLTHQGSVASVLDILRNSLFSHVPNRPMARAYFLAEMVQKAVKSNARILANTDRDDIRNQRLLTTGTLLRDLFAAVWKDWQKAVRLAIDTQYNYNKTLYEGDRFIDLFSAGNANAVFQIDALQKAIMRGFRGRWGTNPKNEKAGVLQPVARISFYDAMSHSRRILLDFDTSLKQKGPRQLHPSQIGYFCTNETPTGAHIGVTKNYTMLTYVSLAGPVAPVLDWLERRGGMTSIFSADRALRASGTLVKINGGTVGFVKEPIKLLTVLKLLKWTACLAPTASVSFNTFDREIRVYLDEGRPLRPLWHLAEGGQWPTVAKELMAAPDAIPVWRNLLIGTLPLTKERTVADVDFIDPLYDTPAATLDDYIKVLKPHAGVIEYVDPYESNEAFISWWGSTDLGAQHTHVEIHPSTMMGLMVNMIPFANHNQSPRNQLSCSQSKQGIGYYATNYLQRYDTYASQLCYGEAPLVRTLAFDHAGRGQAAYGFNCIVAMASTDGYNQDDGILFNRSAIERGMFRSLSFRSYDALEEIDQLSKVEYKIANPKLIPAWTDIRPGYDYSKLDEQGIIREGEVVEDHTILVGRYLEDPETHQIKDSSVMPSVFTRGRVDSVVVLHQANGMRLVRIRILEERIPELGDKFGSRHGQKGTMGMLIAAENMPHTASGIIPDVIVNPHGLTSRMTVAQLLEVLFGRFGAETGAKCNATSFFNREDIVKTIGDSLEAIGLNPYTENLMYCGTTGKQLACSIFMGPLYFMRMRHLTQDKLNSRGAGRREVRTHQPTGGRGNEGGMRIGEMERDAVLAHGVSLFLQESMMKRADATDFWICNGCGTIPIYNEREGLFVCPMCDGPVEFSGTTEENITLIKPLKRSRVTFSKIAMPFALKLLDQEITAFTGTGFRYVTERSVGRLKDNMLKWSSIDSSNESNHSGGGPPQDPLFVKAATAGLELQKTASPSDGLPGPPNEIIYEEATANQHGGAALEGAPVNAIDPVPTEHKMEGGANAFEPPTASEQASLDTALKGTDLGGTIKYSVEGPCLQSGGAGAPLNEIGTDINTSALYEPARGEPTFTIPNPLTSPPIQKGGASVEPTPAVTVGTEINSATFNEPARGEPTFTVANPYTAPPLPTGTTVLPGPQSAAAEAISTFEVPKALQAEVAPVVQQGGGDRKIVFDDAEVKVVRIE</sequence>
<dbReference type="InterPro" id="IPR007645">
    <property type="entry name" value="RNA_pol_Rpb2_3"/>
</dbReference>
<evidence type="ECO:0000256" key="8">
    <source>
        <dbReference type="ARBA" id="ARBA00023163"/>
    </source>
</evidence>
<dbReference type="Pfam" id="PF04566">
    <property type="entry name" value="RNA_pol_Rpb2_4"/>
    <property type="match status" value="1"/>
</dbReference>
<dbReference type="InterPro" id="IPR014724">
    <property type="entry name" value="RNA_pol_RPB2_OB-fold"/>
</dbReference>
<evidence type="ECO:0000256" key="2">
    <source>
        <dbReference type="ARBA" id="ARBA00012418"/>
    </source>
</evidence>
<feature type="region of interest" description="Disordered" evidence="9">
    <location>
        <begin position="1083"/>
        <end position="1106"/>
    </location>
</feature>
<dbReference type="InterPro" id="IPR037034">
    <property type="entry name" value="RNA_pol_Rpb2_2_sf"/>
</dbReference>
<dbReference type="EC" id="2.7.7.6" evidence="2"/>
<dbReference type="EMBL" id="MN739664">
    <property type="protein sequence ID" value="QHT19242.1"/>
    <property type="molecule type" value="Genomic_DNA"/>
</dbReference>
<evidence type="ECO:0000259" key="14">
    <source>
        <dbReference type="Pfam" id="PF04565"/>
    </source>
</evidence>
<feature type="domain" description="RNA polymerase Rpb2" evidence="11">
    <location>
        <begin position="1104"/>
        <end position="1170"/>
    </location>
</feature>
<dbReference type="Pfam" id="PF04563">
    <property type="entry name" value="RNA_pol_Rpb2_1"/>
    <property type="match status" value="1"/>
</dbReference>
<keyword evidence="4" id="KW-0808">Transferase</keyword>
<feature type="domain" description="RNA polymerase Rpb2" evidence="12">
    <location>
        <begin position="235"/>
        <end position="381"/>
    </location>
</feature>
<dbReference type="PANTHER" id="PTHR20856">
    <property type="entry name" value="DNA-DIRECTED RNA POLYMERASE I SUBUNIT 2"/>
    <property type="match status" value="1"/>
</dbReference>
<accession>A0A6C0DRY7</accession>
<feature type="domain" description="RNA polymerase Rpb2" evidence="14">
    <location>
        <begin position="469"/>
        <end position="530"/>
    </location>
</feature>
<evidence type="ECO:0000259" key="11">
    <source>
        <dbReference type="Pfam" id="PF04560"/>
    </source>
</evidence>
<dbReference type="SUPFAM" id="SSF64484">
    <property type="entry name" value="beta and beta-prime subunits of DNA dependent RNA-polymerase"/>
    <property type="match status" value="1"/>
</dbReference>
<dbReference type="CDD" id="cd00653">
    <property type="entry name" value="RNA_pol_B_RPB2"/>
    <property type="match status" value="1"/>
</dbReference>
<evidence type="ECO:0000256" key="7">
    <source>
        <dbReference type="ARBA" id="ARBA00022833"/>
    </source>
</evidence>
<organism evidence="16">
    <name type="scientific">viral metagenome</name>
    <dbReference type="NCBI Taxonomy" id="1070528"/>
    <lineage>
        <taxon>unclassified sequences</taxon>
        <taxon>metagenomes</taxon>
        <taxon>organismal metagenomes</taxon>
    </lineage>
</organism>
<keyword evidence="3" id="KW-0240">DNA-directed RNA polymerase</keyword>
<dbReference type="Gene3D" id="3.90.1070.20">
    <property type="match status" value="1"/>
</dbReference>
<evidence type="ECO:0000256" key="4">
    <source>
        <dbReference type="ARBA" id="ARBA00022679"/>
    </source>
</evidence>
<dbReference type="GO" id="GO:0032549">
    <property type="term" value="F:ribonucleoside binding"/>
    <property type="evidence" value="ECO:0007669"/>
    <property type="project" value="InterPro"/>
</dbReference>
<dbReference type="Pfam" id="PF04565">
    <property type="entry name" value="RNA_pol_Rpb2_3"/>
    <property type="match status" value="1"/>
</dbReference>
<keyword evidence="5" id="KW-0548">Nucleotidyltransferase</keyword>
<dbReference type="Pfam" id="PF04561">
    <property type="entry name" value="RNA_pol_Rpb2_2"/>
    <property type="match status" value="1"/>
</dbReference>
<dbReference type="Gene3D" id="3.90.1800.10">
    <property type="entry name" value="RNA polymerase alpha subunit dimerisation domain"/>
    <property type="match status" value="1"/>
</dbReference>
<name>A0A6C0DRY7_9ZZZZ</name>
<dbReference type="Pfam" id="PF00562">
    <property type="entry name" value="RNA_pol_Rpb2_6"/>
    <property type="match status" value="1"/>
</dbReference>
<dbReference type="Gene3D" id="3.90.1110.10">
    <property type="entry name" value="RNA polymerase Rpb2, domain 2"/>
    <property type="match status" value="1"/>
</dbReference>
<dbReference type="InterPro" id="IPR007642">
    <property type="entry name" value="RNA_pol_Rpb2_2"/>
</dbReference>
<dbReference type="Gene3D" id="2.40.50.150">
    <property type="match status" value="1"/>
</dbReference>
<dbReference type="InterPro" id="IPR037033">
    <property type="entry name" value="DNA-dir_RNAP_su2_hyb_sf"/>
</dbReference>
<dbReference type="GO" id="GO:0006351">
    <property type="term" value="P:DNA-templated transcription"/>
    <property type="evidence" value="ECO:0007669"/>
    <property type="project" value="InterPro"/>
</dbReference>
<dbReference type="Pfam" id="PF04560">
    <property type="entry name" value="RNA_pol_Rpb2_7"/>
    <property type="match status" value="1"/>
</dbReference>
<dbReference type="InterPro" id="IPR015712">
    <property type="entry name" value="DNA-dir_RNA_pol_su2"/>
</dbReference>